<gene>
    <name evidence="1" type="ORF">METZ01_LOCUS10057</name>
</gene>
<name>A0A381NUP4_9ZZZZ</name>
<protein>
    <submittedName>
        <fullName evidence="1">Uncharacterized protein</fullName>
    </submittedName>
</protein>
<sequence length="40" mass="4437">MPSESSMVRAPGVKQKMYAFDDHGVRLLSSKRGTVDQPDD</sequence>
<dbReference type="AlphaFoldDB" id="A0A381NUP4"/>
<reference evidence="1" key="1">
    <citation type="submission" date="2018-05" db="EMBL/GenBank/DDBJ databases">
        <authorList>
            <person name="Lanie J.A."/>
            <person name="Ng W.-L."/>
            <person name="Kazmierczak K.M."/>
            <person name="Andrzejewski T.M."/>
            <person name="Davidsen T.M."/>
            <person name="Wayne K.J."/>
            <person name="Tettelin H."/>
            <person name="Glass J.I."/>
            <person name="Rusch D."/>
            <person name="Podicherti R."/>
            <person name="Tsui H.-C.T."/>
            <person name="Winkler M.E."/>
        </authorList>
    </citation>
    <scope>NUCLEOTIDE SEQUENCE</scope>
</reference>
<proteinExistence type="predicted"/>
<evidence type="ECO:0000313" key="1">
    <source>
        <dbReference type="EMBL" id="SUZ57203.1"/>
    </source>
</evidence>
<organism evidence="1">
    <name type="scientific">marine metagenome</name>
    <dbReference type="NCBI Taxonomy" id="408172"/>
    <lineage>
        <taxon>unclassified sequences</taxon>
        <taxon>metagenomes</taxon>
        <taxon>ecological metagenomes</taxon>
    </lineage>
</organism>
<dbReference type="EMBL" id="UINC01000548">
    <property type="protein sequence ID" value="SUZ57203.1"/>
    <property type="molecule type" value="Genomic_DNA"/>
</dbReference>
<accession>A0A381NUP4</accession>